<feature type="compositionally biased region" description="Polar residues" evidence="3">
    <location>
        <begin position="432"/>
        <end position="445"/>
    </location>
</feature>
<dbReference type="SUPFAM" id="SSF47113">
    <property type="entry name" value="Histone-fold"/>
    <property type="match status" value="1"/>
</dbReference>
<dbReference type="CDD" id="cd07981">
    <property type="entry name" value="HFD_TAF12"/>
    <property type="match status" value="1"/>
</dbReference>
<feature type="compositionally biased region" description="Polar residues" evidence="3">
    <location>
        <begin position="518"/>
        <end position="530"/>
    </location>
</feature>
<organism evidence="5 6">
    <name type="scientific">Parastrongyloides trichosuri</name>
    <name type="common">Possum-specific nematode worm</name>
    <dbReference type="NCBI Taxonomy" id="131310"/>
    <lineage>
        <taxon>Eukaryota</taxon>
        <taxon>Metazoa</taxon>
        <taxon>Ecdysozoa</taxon>
        <taxon>Nematoda</taxon>
        <taxon>Chromadorea</taxon>
        <taxon>Rhabditida</taxon>
        <taxon>Tylenchina</taxon>
        <taxon>Panagrolaimomorpha</taxon>
        <taxon>Strongyloidoidea</taxon>
        <taxon>Strongyloididae</taxon>
        <taxon>Parastrongyloides</taxon>
    </lineage>
</organism>
<feature type="compositionally biased region" description="Low complexity" evidence="3">
    <location>
        <begin position="252"/>
        <end position="299"/>
    </location>
</feature>
<dbReference type="GO" id="GO:0042593">
    <property type="term" value="P:glucose homeostasis"/>
    <property type="evidence" value="ECO:0007669"/>
    <property type="project" value="TreeGrafter"/>
</dbReference>
<feature type="compositionally biased region" description="Low complexity" evidence="3">
    <location>
        <begin position="329"/>
        <end position="339"/>
    </location>
</feature>
<dbReference type="PANTHER" id="PTHR46467">
    <property type="entry name" value="TETHER CONTAINING UBX DOMAIN FOR GLUT4"/>
    <property type="match status" value="1"/>
</dbReference>
<feature type="coiled-coil region" evidence="2">
    <location>
        <begin position="50"/>
        <end position="86"/>
    </location>
</feature>
<accession>A0A0N4Z4K8</accession>
<dbReference type="WBParaSite" id="PTRK_0000192600.1">
    <property type="protein sequence ID" value="PTRK_0000192600.1"/>
    <property type="gene ID" value="PTRK_0000192600"/>
</dbReference>
<evidence type="ECO:0000313" key="6">
    <source>
        <dbReference type="WBParaSite" id="PTRK_0000192600.1"/>
    </source>
</evidence>
<feature type="domain" description="Transcription initiation factor TFIID subunit 12" evidence="4">
    <location>
        <begin position="596"/>
        <end position="662"/>
    </location>
</feature>
<dbReference type="GO" id="GO:0006886">
    <property type="term" value="P:intracellular protein transport"/>
    <property type="evidence" value="ECO:0007669"/>
    <property type="project" value="TreeGrafter"/>
</dbReference>
<dbReference type="GO" id="GO:0012506">
    <property type="term" value="C:vesicle membrane"/>
    <property type="evidence" value="ECO:0007669"/>
    <property type="project" value="TreeGrafter"/>
</dbReference>
<dbReference type="STRING" id="131310.A0A0N4Z4K8"/>
<proteinExistence type="predicted"/>
<feature type="region of interest" description="Disordered" evidence="3">
    <location>
        <begin position="394"/>
        <end position="445"/>
    </location>
</feature>
<dbReference type="InterPro" id="IPR003228">
    <property type="entry name" value="TFIID_TAF12_dom"/>
</dbReference>
<dbReference type="GO" id="GO:0005737">
    <property type="term" value="C:cytoplasm"/>
    <property type="evidence" value="ECO:0007669"/>
    <property type="project" value="TreeGrafter"/>
</dbReference>
<dbReference type="InterPro" id="IPR009072">
    <property type="entry name" value="Histone-fold"/>
</dbReference>
<sequence>MDQHEEVKLENNITQTTLDVSTKAFENFDDESINNKTCDRQAVIFKKKPINQANNEIKNEELKANIREVRKRQKELTEAVMKEENRGFVPKSVVEKRNKQLKMESYRHTVIRFELNAEYILQLCFLSSEKAICIYKELASLLKLPSPEFDLSLQMNSIIEKSSTKDLIDVDVAPTSVLRLKNKNFIIAKNILSYFDKDLVSLVSNEEANKICNDWLKSNTIYTPFDPSGNEQQPSTSNVVRDYLTMGDYNHQQHQQSQKQYVQQQHHQQQQHVQPQQYHQNIQQRPVQQMQQGQRPPMRAHINTPQQQSNPNMQSRINTQMSNQQAYRQASLSQPTQSQQPPPQHIRQMTHSQPMNQSGTVYVAQNPNNHSQQRIIHHRVPTGNVMRSVPQNASQYSNNQQMPGTPQQQQQQQQQSTPQQQQQQSQGHYLYQSESPNRPSQGNQRVIHQQGPVNQSGGVSALRQALGHPSSQQNSHQGHPVVQYSSNPQPPQHASQPPTPQQQMAIRSHTPNPPIKVEQQSPQQHRNSMMVTSPKSITSPYNNVMSSQQISQQRMTPGINQGRISPIETTGMVQKETPKQQPQVIQENYDNVPIITKNALKDFVKTIDETDIVEDDVLDHLIETSNELVDHILEKAKKMALHRGGNKIEAKDIEIVLKNVYGIDVPPYIPGVYLSQ</sequence>
<feature type="compositionally biased region" description="Polar residues" evidence="3">
    <location>
        <begin position="303"/>
        <end position="328"/>
    </location>
</feature>
<feature type="region of interest" description="Disordered" evidence="3">
    <location>
        <begin position="250"/>
        <end position="352"/>
    </location>
</feature>
<keyword evidence="5" id="KW-1185">Reference proteome</keyword>
<feature type="compositionally biased region" description="Polar residues" evidence="3">
    <location>
        <begin position="469"/>
        <end position="505"/>
    </location>
</feature>
<reference evidence="6" key="1">
    <citation type="submission" date="2017-02" db="UniProtKB">
        <authorList>
            <consortium name="WormBaseParasite"/>
        </authorList>
    </citation>
    <scope>IDENTIFICATION</scope>
</reference>
<keyword evidence="2" id="KW-0175">Coiled coil</keyword>
<protein>
    <recommendedName>
        <fullName evidence="1">Transcription initiation factor TFIID subunit 12</fullName>
    </recommendedName>
</protein>
<evidence type="ECO:0000256" key="1">
    <source>
        <dbReference type="ARBA" id="ARBA00017484"/>
    </source>
</evidence>
<dbReference type="GO" id="GO:0005669">
    <property type="term" value="C:transcription factor TFIID complex"/>
    <property type="evidence" value="ECO:0007669"/>
    <property type="project" value="InterPro"/>
</dbReference>
<dbReference type="Proteomes" id="UP000038045">
    <property type="component" value="Unplaced"/>
</dbReference>
<feature type="region of interest" description="Disordered" evidence="3">
    <location>
        <begin position="463"/>
        <end position="530"/>
    </location>
</feature>
<dbReference type="GO" id="GO:0006352">
    <property type="term" value="P:DNA-templated transcription initiation"/>
    <property type="evidence" value="ECO:0007669"/>
    <property type="project" value="InterPro"/>
</dbReference>
<dbReference type="AlphaFoldDB" id="A0A0N4Z4K8"/>
<name>A0A0N4Z4K8_PARTI</name>
<evidence type="ECO:0000256" key="2">
    <source>
        <dbReference type="SAM" id="Coils"/>
    </source>
</evidence>
<feature type="compositionally biased region" description="Low complexity" evidence="3">
    <location>
        <begin position="400"/>
        <end position="427"/>
    </location>
</feature>
<dbReference type="PANTHER" id="PTHR46467:SF1">
    <property type="entry name" value="TETHER CONTAINING UBX DOMAIN FOR GLUT4"/>
    <property type="match status" value="1"/>
</dbReference>
<evidence type="ECO:0000313" key="5">
    <source>
        <dbReference type="Proteomes" id="UP000038045"/>
    </source>
</evidence>
<evidence type="ECO:0000259" key="4">
    <source>
        <dbReference type="Pfam" id="PF03847"/>
    </source>
</evidence>
<dbReference type="Pfam" id="PF03847">
    <property type="entry name" value="TFIID_20kDa"/>
    <property type="match status" value="1"/>
</dbReference>
<dbReference type="GO" id="GO:0046982">
    <property type="term" value="F:protein heterodimerization activity"/>
    <property type="evidence" value="ECO:0007669"/>
    <property type="project" value="InterPro"/>
</dbReference>
<dbReference type="Gene3D" id="1.10.20.10">
    <property type="entry name" value="Histone, subunit A"/>
    <property type="match status" value="1"/>
</dbReference>
<evidence type="ECO:0000256" key="3">
    <source>
        <dbReference type="SAM" id="MobiDB-lite"/>
    </source>
</evidence>